<name>A0ABN0YHC4_9BACL</name>
<organism evidence="4 5">
    <name type="scientific">Paenibacillus motobuensis</name>
    <dbReference type="NCBI Taxonomy" id="295324"/>
    <lineage>
        <taxon>Bacteria</taxon>
        <taxon>Bacillati</taxon>
        <taxon>Bacillota</taxon>
        <taxon>Bacilli</taxon>
        <taxon>Bacillales</taxon>
        <taxon>Paenibacillaceae</taxon>
        <taxon>Paenibacillus</taxon>
    </lineage>
</organism>
<evidence type="ECO:0000313" key="4">
    <source>
        <dbReference type="EMBL" id="GAA0395705.1"/>
    </source>
</evidence>
<evidence type="ECO:0000313" key="5">
    <source>
        <dbReference type="Proteomes" id="UP001500340"/>
    </source>
</evidence>
<feature type="domain" description="DprA winged helix" evidence="3">
    <location>
        <begin position="320"/>
        <end position="371"/>
    </location>
</feature>
<comment type="caution">
    <text evidence="4">The sequence shown here is derived from an EMBL/GenBank/DDBJ whole genome shotgun (WGS) entry which is preliminary data.</text>
</comment>
<dbReference type="NCBIfam" id="TIGR00732">
    <property type="entry name" value="dprA"/>
    <property type="match status" value="1"/>
</dbReference>
<reference evidence="4 5" key="1">
    <citation type="journal article" date="2019" name="Int. J. Syst. Evol. Microbiol.">
        <title>The Global Catalogue of Microorganisms (GCM) 10K type strain sequencing project: providing services to taxonomists for standard genome sequencing and annotation.</title>
        <authorList>
            <consortium name="The Broad Institute Genomics Platform"/>
            <consortium name="The Broad Institute Genome Sequencing Center for Infectious Disease"/>
            <person name="Wu L."/>
            <person name="Ma J."/>
        </authorList>
    </citation>
    <scope>NUCLEOTIDE SEQUENCE [LARGE SCALE GENOMIC DNA]</scope>
    <source>
        <strain evidence="4 5">JCM 12774</strain>
    </source>
</reference>
<keyword evidence="5" id="KW-1185">Reference proteome</keyword>
<dbReference type="Gene3D" id="3.40.50.450">
    <property type="match status" value="1"/>
</dbReference>
<evidence type="ECO:0000259" key="3">
    <source>
        <dbReference type="Pfam" id="PF17782"/>
    </source>
</evidence>
<evidence type="ECO:0000259" key="2">
    <source>
        <dbReference type="Pfam" id="PF02481"/>
    </source>
</evidence>
<sequence length="377" mass="42174">MSFTKLVEDEWEDQMVDRNEVLIALHEVNGLGWRRLEEIVKRDTDWAQAYQFSASDWMERGLEAELALWMTQQFTLDWIEERLERMARKRIRPVTIYDEEYPLLMKETVRPPWVLYTIGDMKLLSALSVAIVGTRIPTAYGRKVAAGLTEGLCDRGVTVVSGMARGIDGVCHEAALSCGGRTIAVLGTAIDIAYPPEHNSLYRRIAESGLIISEYPIGMKGHPGMFPQRNRIIAGISRGTVVVEADARSGSLITADAALEEDRDVFAVPGPITSPKSRGTLELLKQGAKMVTEVSDILEEYQAFLSYSGMTSEKISEVCELTDEEQRIYDMLQQGINHFDDLLLQTSWDFGLLHSVLLSLIMKKAAVQLPGSVYKII</sequence>
<comment type="similarity">
    <text evidence="1">Belongs to the DprA/Smf family.</text>
</comment>
<gene>
    <name evidence="4" type="primary">dprA</name>
    <name evidence="4" type="ORF">GCM10008933_28070</name>
</gene>
<proteinExistence type="inferred from homology"/>
<dbReference type="Pfam" id="PF02481">
    <property type="entry name" value="DNA_processg_A"/>
    <property type="match status" value="1"/>
</dbReference>
<dbReference type="EMBL" id="BAAACX010000009">
    <property type="protein sequence ID" value="GAA0395705.1"/>
    <property type="molecule type" value="Genomic_DNA"/>
</dbReference>
<dbReference type="SUPFAM" id="SSF102405">
    <property type="entry name" value="MCP/YpsA-like"/>
    <property type="match status" value="1"/>
</dbReference>
<protein>
    <submittedName>
        <fullName evidence="4">DNA-processing protein DprA</fullName>
    </submittedName>
</protein>
<dbReference type="InterPro" id="IPR003488">
    <property type="entry name" value="DprA"/>
</dbReference>
<feature type="domain" description="Smf/DprA SLOG" evidence="2">
    <location>
        <begin position="94"/>
        <end position="301"/>
    </location>
</feature>
<dbReference type="InterPro" id="IPR041614">
    <property type="entry name" value="DprA_WH"/>
</dbReference>
<dbReference type="Pfam" id="PF17782">
    <property type="entry name" value="WHD_DprA"/>
    <property type="match status" value="1"/>
</dbReference>
<dbReference type="PANTHER" id="PTHR43022">
    <property type="entry name" value="PROTEIN SMF"/>
    <property type="match status" value="1"/>
</dbReference>
<dbReference type="InterPro" id="IPR057666">
    <property type="entry name" value="DrpA_SLOG"/>
</dbReference>
<dbReference type="PANTHER" id="PTHR43022:SF1">
    <property type="entry name" value="PROTEIN SMF"/>
    <property type="match status" value="1"/>
</dbReference>
<dbReference type="Proteomes" id="UP001500340">
    <property type="component" value="Unassembled WGS sequence"/>
</dbReference>
<evidence type="ECO:0000256" key="1">
    <source>
        <dbReference type="ARBA" id="ARBA00006525"/>
    </source>
</evidence>
<accession>A0ABN0YHC4</accession>